<keyword evidence="2 7" id="KW-0645">Protease</keyword>
<evidence type="ECO:0000256" key="1">
    <source>
        <dbReference type="ARBA" id="ARBA00010541"/>
    </source>
</evidence>
<dbReference type="Proteomes" id="UP000095350">
    <property type="component" value="Unassembled WGS sequence"/>
</dbReference>
<feature type="transmembrane region" description="Helical" evidence="5">
    <location>
        <begin position="84"/>
        <end position="105"/>
    </location>
</feature>
<protein>
    <submittedName>
        <fullName evidence="7">Probable periplasmic serine endoprotease DegP-like</fullName>
        <ecNumber evidence="7">3.4.21.107</ecNumber>
    </submittedName>
</protein>
<dbReference type="EMBL" id="CYXZ01000023">
    <property type="protein sequence ID" value="CUN25204.1"/>
    <property type="molecule type" value="Genomic_DNA"/>
</dbReference>
<dbReference type="SUPFAM" id="SSF50494">
    <property type="entry name" value="Trypsin-like serine proteases"/>
    <property type="match status" value="1"/>
</dbReference>
<keyword evidence="3 7" id="KW-0378">Hydrolase</keyword>
<dbReference type="SUPFAM" id="SSF50156">
    <property type="entry name" value="PDZ domain-like"/>
    <property type="match status" value="1"/>
</dbReference>
<evidence type="ECO:0000256" key="4">
    <source>
        <dbReference type="SAM" id="MobiDB-lite"/>
    </source>
</evidence>
<dbReference type="PROSITE" id="PS50106">
    <property type="entry name" value="PDZ"/>
    <property type="match status" value="1"/>
</dbReference>
<evidence type="ECO:0000313" key="8">
    <source>
        <dbReference type="Proteomes" id="UP000095350"/>
    </source>
</evidence>
<keyword evidence="5" id="KW-1133">Transmembrane helix</keyword>
<feature type="compositionally biased region" description="Polar residues" evidence="4">
    <location>
        <begin position="154"/>
        <end position="171"/>
    </location>
</feature>
<dbReference type="InterPro" id="IPR009003">
    <property type="entry name" value="Peptidase_S1_PA"/>
</dbReference>
<accession>A0A173VDR1</accession>
<dbReference type="SMART" id="SM00228">
    <property type="entry name" value="PDZ"/>
    <property type="match status" value="1"/>
</dbReference>
<dbReference type="PANTHER" id="PTHR22939:SF129">
    <property type="entry name" value="SERINE PROTEASE HTRA2, MITOCHONDRIAL"/>
    <property type="match status" value="1"/>
</dbReference>
<dbReference type="PaxDb" id="166486-ERS852572_02885"/>
<proteinExistence type="inferred from homology"/>
<evidence type="ECO:0000256" key="3">
    <source>
        <dbReference type="ARBA" id="ARBA00022801"/>
    </source>
</evidence>
<dbReference type="EC" id="3.4.21.107" evidence="7"/>
<dbReference type="STRING" id="166486.ERS852572_02885"/>
<dbReference type="GO" id="GO:0006508">
    <property type="term" value="P:proteolysis"/>
    <property type="evidence" value="ECO:0007669"/>
    <property type="project" value="UniProtKB-KW"/>
</dbReference>
<feature type="region of interest" description="Disordered" evidence="4">
    <location>
        <begin position="126"/>
        <end position="196"/>
    </location>
</feature>
<evidence type="ECO:0000313" key="7">
    <source>
        <dbReference type="EMBL" id="CUN25204.1"/>
    </source>
</evidence>
<comment type="similarity">
    <text evidence="1">Belongs to the peptidase S1C family.</text>
</comment>
<dbReference type="PRINTS" id="PR00834">
    <property type="entry name" value="PROTEASES2C"/>
</dbReference>
<dbReference type="Gene3D" id="2.40.10.10">
    <property type="entry name" value="Trypsin-like serine proteases"/>
    <property type="match status" value="2"/>
</dbReference>
<evidence type="ECO:0000256" key="2">
    <source>
        <dbReference type="ARBA" id="ARBA00022670"/>
    </source>
</evidence>
<reference evidence="7 8" key="1">
    <citation type="submission" date="2015-09" db="EMBL/GenBank/DDBJ databases">
        <authorList>
            <consortium name="Pathogen Informatics"/>
        </authorList>
    </citation>
    <scope>NUCLEOTIDE SEQUENCE [LARGE SCALE GENOMIC DNA]</scope>
    <source>
        <strain evidence="7 8">2789STDY5834960</strain>
    </source>
</reference>
<dbReference type="InterPro" id="IPR036034">
    <property type="entry name" value="PDZ_sf"/>
</dbReference>
<dbReference type="Pfam" id="PF13365">
    <property type="entry name" value="Trypsin_2"/>
    <property type="match status" value="1"/>
</dbReference>
<sequence>MLFPCLALLIANSHYIPLIRGMKAGNAKNSVASVCVSNYNKLGAVFIFVKEGKIMQEKEKGGFSFINEQIKEKPLNKKRLVKKALFTVALAVIFGAVAALVFSLLQPEFSNWFYPEEKPVVTIPQDDVTETEEPSQGDIQEASEQKDTQETENDGQQGENGAAENNGSQENGEVGNPQQEQTGETETEQTGENVPDNDLRELELADFQKLQNKLYAVGKEANKSIVTVTGVKSDTDWFNNPYESKGQASGIIVAENSRELLVLTERKAIADAQEIYVTFINDVSVKAEMKKYDGNTGIAVLSVKTSELTESTKNAITVAVLGNSLTVAQGTIAIAIGSPLGTNYSILTGNITSTTNSISTIDHNYSVFTTDIVGSSNGSGALVNVDGEIIGIVMQGYSSAGDENTLTAISISELKALIEMLSNGQDIPYIGLEVTTVTAAIEREYEIPKGAYIKDVCMDSPAMAAGLQNGDVITEIDGDEILTAENYEKKLLSLKPEDTVEVKIERQGPEGYTEITCTVEVSVLP</sequence>
<evidence type="ECO:0000256" key="5">
    <source>
        <dbReference type="SAM" id="Phobius"/>
    </source>
</evidence>
<dbReference type="Pfam" id="PF13180">
    <property type="entry name" value="PDZ_2"/>
    <property type="match status" value="1"/>
</dbReference>
<dbReference type="PANTHER" id="PTHR22939">
    <property type="entry name" value="SERINE PROTEASE FAMILY S1C HTRA-RELATED"/>
    <property type="match status" value="1"/>
</dbReference>
<organism evidence="7 8">
    <name type="scientific">Roseburia intestinalis</name>
    <dbReference type="NCBI Taxonomy" id="166486"/>
    <lineage>
        <taxon>Bacteria</taxon>
        <taxon>Bacillati</taxon>
        <taxon>Bacillota</taxon>
        <taxon>Clostridia</taxon>
        <taxon>Lachnospirales</taxon>
        <taxon>Lachnospiraceae</taxon>
        <taxon>Roseburia</taxon>
    </lineage>
</organism>
<gene>
    <name evidence="7" type="primary">mucD</name>
    <name evidence="7" type="ORF">ERS852572_02885</name>
</gene>
<evidence type="ECO:0000259" key="6">
    <source>
        <dbReference type="PROSITE" id="PS50106"/>
    </source>
</evidence>
<dbReference type="AlphaFoldDB" id="A0A173VDR1"/>
<dbReference type="InterPro" id="IPR043504">
    <property type="entry name" value="Peptidase_S1_PA_chymotrypsin"/>
</dbReference>
<dbReference type="Gene3D" id="2.30.42.10">
    <property type="match status" value="1"/>
</dbReference>
<keyword evidence="5" id="KW-0472">Membrane</keyword>
<feature type="domain" description="PDZ" evidence="6">
    <location>
        <begin position="417"/>
        <end position="495"/>
    </location>
</feature>
<dbReference type="GO" id="GO:0004252">
    <property type="term" value="F:serine-type endopeptidase activity"/>
    <property type="evidence" value="ECO:0007669"/>
    <property type="project" value="InterPro"/>
</dbReference>
<name>A0A173VDR1_9FIRM</name>
<keyword evidence="5" id="KW-0812">Transmembrane</keyword>
<dbReference type="InterPro" id="IPR001940">
    <property type="entry name" value="Peptidase_S1C"/>
</dbReference>
<dbReference type="InterPro" id="IPR001478">
    <property type="entry name" value="PDZ"/>
</dbReference>